<feature type="compositionally biased region" description="Basic and acidic residues" evidence="2">
    <location>
        <begin position="190"/>
        <end position="200"/>
    </location>
</feature>
<evidence type="ECO:0000256" key="2">
    <source>
        <dbReference type="SAM" id="MobiDB-lite"/>
    </source>
</evidence>
<keyword evidence="1" id="KW-0175">Coiled coil</keyword>
<name>A0ABW4LYE8_9HYPH</name>
<protein>
    <submittedName>
        <fullName evidence="4">Uncharacterized protein</fullName>
    </submittedName>
</protein>
<feature type="signal peptide" evidence="3">
    <location>
        <begin position="1"/>
        <end position="20"/>
    </location>
</feature>
<proteinExistence type="predicted"/>
<keyword evidence="5" id="KW-1185">Reference proteome</keyword>
<feature type="region of interest" description="Disordered" evidence="2">
    <location>
        <begin position="142"/>
        <end position="225"/>
    </location>
</feature>
<comment type="caution">
    <text evidence="4">The sequence shown here is derived from an EMBL/GenBank/DDBJ whole genome shotgun (WGS) entry which is preliminary data.</text>
</comment>
<sequence>MALKKLLVPILLLVPAAASAADNAARCLALGKEIASTPTVIGSTGVVNAHAQALADVTAEMRRLRSEMQRMRCGTGSIVTFGVNDPCNALEQRLIDADRDRQAILASRTQQGKLVGSLGRDQEALREEMRRLRCGEIDYSNVPASITPLEPGEVKSPKEPSKALPPTGNSILKLGEARGTTYTDTSPKPPVRDWEPDKPVRTVGPQFFPDGEDSDVSRPGVQPSR</sequence>
<dbReference type="RefSeq" id="WP_377395755.1">
    <property type="nucleotide sequence ID" value="NZ_JBHUEQ010000003.1"/>
</dbReference>
<feature type="coiled-coil region" evidence="1">
    <location>
        <begin position="47"/>
        <end position="74"/>
    </location>
</feature>
<organism evidence="4 5">
    <name type="scientific">Rhizobium helianthi</name>
    <dbReference type="NCBI Taxonomy" id="1132695"/>
    <lineage>
        <taxon>Bacteria</taxon>
        <taxon>Pseudomonadati</taxon>
        <taxon>Pseudomonadota</taxon>
        <taxon>Alphaproteobacteria</taxon>
        <taxon>Hyphomicrobiales</taxon>
        <taxon>Rhizobiaceae</taxon>
        <taxon>Rhizobium/Agrobacterium group</taxon>
        <taxon>Rhizobium</taxon>
    </lineage>
</organism>
<feature type="chain" id="PRO_5046008224" evidence="3">
    <location>
        <begin position="21"/>
        <end position="225"/>
    </location>
</feature>
<gene>
    <name evidence="4" type="ORF">ACFSE1_01950</name>
</gene>
<dbReference type="Proteomes" id="UP001597322">
    <property type="component" value="Unassembled WGS sequence"/>
</dbReference>
<keyword evidence="3" id="KW-0732">Signal</keyword>
<feature type="compositionally biased region" description="Basic and acidic residues" evidence="2">
    <location>
        <begin position="152"/>
        <end position="161"/>
    </location>
</feature>
<evidence type="ECO:0000256" key="3">
    <source>
        <dbReference type="SAM" id="SignalP"/>
    </source>
</evidence>
<evidence type="ECO:0000256" key="1">
    <source>
        <dbReference type="SAM" id="Coils"/>
    </source>
</evidence>
<reference evidence="5" key="1">
    <citation type="journal article" date="2019" name="Int. J. Syst. Evol. Microbiol.">
        <title>The Global Catalogue of Microorganisms (GCM) 10K type strain sequencing project: providing services to taxonomists for standard genome sequencing and annotation.</title>
        <authorList>
            <consortium name="The Broad Institute Genomics Platform"/>
            <consortium name="The Broad Institute Genome Sequencing Center for Infectious Disease"/>
            <person name="Wu L."/>
            <person name="Ma J."/>
        </authorList>
    </citation>
    <scope>NUCLEOTIDE SEQUENCE [LARGE SCALE GENOMIC DNA]</scope>
    <source>
        <strain evidence="5">CG52</strain>
    </source>
</reference>
<accession>A0ABW4LYE8</accession>
<evidence type="ECO:0000313" key="5">
    <source>
        <dbReference type="Proteomes" id="UP001597322"/>
    </source>
</evidence>
<evidence type="ECO:0000313" key="4">
    <source>
        <dbReference type="EMBL" id="MFD1744213.1"/>
    </source>
</evidence>
<dbReference type="EMBL" id="JBHUEQ010000003">
    <property type="protein sequence ID" value="MFD1744213.1"/>
    <property type="molecule type" value="Genomic_DNA"/>
</dbReference>